<evidence type="ECO:0000313" key="3">
    <source>
        <dbReference type="Proteomes" id="UP000826725"/>
    </source>
</evidence>
<dbReference type="RefSeq" id="WP_228855348.1">
    <property type="nucleotide sequence ID" value="NZ_AP024086.1"/>
</dbReference>
<dbReference type="KEGG" id="dbk:DGMP_37460"/>
<evidence type="ECO:0008006" key="4">
    <source>
        <dbReference type="Google" id="ProtNLM"/>
    </source>
</evidence>
<evidence type="ECO:0000256" key="1">
    <source>
        <dbReference type="SAM" id="SignalP"/>
    </source>
</evidence>
<gene>
    <name evidence="2" type="ORF">DGMP_37460</name>
</gene>
<name>A0A8D5FPS8_9BACT</name>
<dbReference type="EMBL" id="AP024086">
    <property type="protein sequence ID" value="BCL63053.1"/>
    <property type="molecule type" value="Genomic_DNA"/>
</dbReference>
<keyword evidence="1" id="KW-0732">Signal</keyword>
<sequence>MRNSILFITLSMLSMFQIKALADGNSAQDIAKKLANPVAAMYSLPIQMNYTRGYGADDEGDQYLTNIQPVLPFSLNDDWNLISRTILPAIRRNDIPSGNGVQWGIGDVVQSAFFSPSKVEAGDWIWGVGPVLLLPTGTNNLSAEKWGLGPTGVALKQSGPWTVGALANHIWDVGGSDKVVDDISATFLQPFLSYSTKGGLTYTALTESTYDWENHQWTVPIILVANQLTKIGDQMLTFGAGVSYTAEASEAAQEGFGFRLVFTMLWPR</sequence>
<dbReference type="AlphaFoldDB" id="A0A8D5FPS8"/>
<evidence type="ECO:0000313" key="2">
    <source>
        <dbReference type="EMBL" id="BCL63053.1"/>
    </source>
</evidence>
<protein>
    <recommendedName>
        <fullName evidence="4">Transporter</fullName>
    </recommendedName>
</protein>
<keyword evidence="3" id="KW-1185">Reference proteome</keyword>
<feature type="chain" id="PRO_5034535244" description="Transporter" evidence="1">
    <location>
        <begin position="23"/>
        <end position="268"/>
    </location>
</feature>
<accession>A0A8D5FPS8</accession>
<proteinExistence type="predicted"/>
<feature type="signal peptide" evidence="1">
    <location>
        <begin position="1"/>
        <end position="22"/>
    </location>
</feature>
<organism evidence="2 3">
    <name type="scientific">Desulfomarina profundi</name>
    <dbReference type="NCBI Taxonomy" id="2772557"/>
    <lineage>
        <taxon>Bacteria</taxon>
        <taxon>Pseudomonadati</taxon>
        <taxon>Thermodesulfobacteriota</taxon>
        <taxon>Desulfobulbia</taxon>
        <taxon>Desulfobulbales</taxon>
        <taxon>Desulfobulbaceae</taxon>
        <taxon>Desulfomarina</taxon>
    </lineage>
</organism>
<dbReference type="Proteomes" id="UP000826725">
    <property type="component" value="Chromosome"/>
</dbReference>
<reference evidence="2" key="1">
    <citation type="submission" date="2020-09" db="EMBL/GenBank/DDBJ databases">
        <title>Desulfogranum mesoprofundum gen. nov., sp. nov., a novel mesophilic, sulfate-reducing chemolithoautotroph isolated from a deep-sea hydrothermal vent chimney in the Suiyo Seamount.</title>
        <authorList>
            <person name="Hashimoto Y."/>
            <person name="Nakagawa S."/>
        </authorList>
    </citation>
    <scope>NUCLEOTIDE SEQUENCE</scope>
    <source>
        <strain evidence="2">KT2</strain>
    </source>
</reference>